<keyword evidence="4 7" id="KW-0812">Transmembrane</keyword>
<gene>
    <name evidence="10" type="ORF">SAMN05421749_10560</name>
</gene>
<keyword evidence="7" id="KW-0997">Cell inner membrane</keyword>
<keyword evidence="3" id="KW-1003">Cell membrane</keyword>
<evidence type="ECO:0000256" key="3">
    <source>
        <dbReference type="ARBA" id="ARBA00022475"/>
    </source>
</evidence>
<name>A0A1G6LHY8_9GAMM</name>
<dbReference type="Pfam" id="PF00924">
    <property type="entry name" value="MS_channel_2nd"/>
    <property type="match status" value="1"/>
</dbReference>
<feature type="transmembrane region" description="Helical" evidence="7">
    <location>
        <begin position="22"/>
        <end position="43"/>
    </location>
</feature>
<dbReference type="InterPro" id="IPR045275">
    <property type="entry name" value="MscS_archaea/bacteria_type"/>
</dbReference>
<proteinExistence type="inferred from homology"/>
<dbReference type="InterPro" id="IPR010920">
    <property type="entry name" value="LSM_dom_sf"/>
</dbReference>
<evidence type="ECO:0000256" key="1">
    <source>
        <dbReference type="ARBA" id="ARBA00004651"/>
    </source>
</evidence>
<dbReference type="Gene3D" id="1.10.287.1260">
    <property type="match status" value="1"/>
</dbReference>
<sequence length="301" mass="33450">MLPDLSVTMTKITSMMNDFLKILPNILVALVVLLIFWFVASGVKKLVIQLAVKSRQAREVGIVLGRIARWTVIVIGALIAITIIFPSLNAGSLFGALGIGGVAIGFAFKDIFQNLLAGLLILITRPFHIGDQIISQSHEGTVEDIEIRATTIRTYDNRLVVIPNSELYTNRIVVNTYYRHRRISVGVGIGYDDDIPLAKKVILEQLQHIEGVLDIPEPKVLVKEMGDSSVNLDIRFWISPPNRKEEVELSDEVLTLVKPALFKAGISIPFPMRQLVWDPTSTAVQFKQGIESKEKDIDADQ</sequence>
<accession>A0A1G6LHY8</accession>
<dbReference type="GO" id="GO:0005886">
    <property type="term" value="C:plasma membrane"/>
    <property type="evidence" value="ECO:0007669"/>
    <property type="project" value="UniProtKB-SubCell"/>
</dbReference>
<protein>
    <recommendedName>
        <fullName evidence="7">Small-conductance mechanosensitive channel</fullName>
    </recommendedName>
</protein>
<comment type="subunit">
    <text evidence="7">Homoheptamer.</text>
</comment>
<dbReference type="SUPFAM" id="SSF82861">
    <property type="entry name" value="Mechanosensitive channel protein MscS (YggB), transmembrane region"/>
    <property type="match status" value="1"/>
</dbReference>
<dbReference type="InterPro" id="IPR008910">
    <property type="entry name" value="MSC_TM_helix"/>
</dbReference>
<evidence type="ECO:0000256" key="6">
    <source>
        <dbReference type="ARBA" id="ARBA00023136"/>
    </source>
</evidence>
<dbReference type="Gene3D" id="2.30.30.60">
    <property type="match status" value="1"/>
</dbReference>
<evidence type="ECO:0000313" key="10">
    <source>
        <dbReference type="EMBL" id="SDC42395.1"/>
    </source>
</evidence>
<reference evidence="11" key="1">
    <citation type="submission" date="2016-09" db="EMBL/GenBank/DDBJ databases">
        <authorList>
            <person name="Varghese N."/>
            <person name="Submissions S."/>
        </authorList>
    </citation>
    <scope>NUCLEOTIDE SEQUENCE [LARGE SCALE GENOMIC DNA]</scope>
    <source>
        <strain evidence="11">ANC 3699</strain>
    </source>
</reference>
<feature type="transmembrane region" description="Helical" evidence="7">
    <location>
        <begin position="91"/>
        <end position="108"/>
    </location>
</feature>
<comment type="subcellular location">
    <subcellularLocation>
        <location evidence="7">Cell inner membrane</location>
        <topology evidence="7">Multi-pass membrane protein</topology>
    </subcellularLocation>
    <subcellularLocation>
        <location evidence="1">Cell membrane</location>
        <topology evidence="1">Multi-pass membrane protein</topology>
    </subcellularLocation>
</comment>
<dbReference type="SUPFAM" id="SSF82689">
    <property type="entry name" value="Mechanosensitive channel protein MscS (YggB), C-terminal domain"/>
    <property type="match status" value="1"/>
</dbReference>
<dbReference type="InterPro" id="IPR011014">
    <property type="entry name" value="MscS_channel_TM-2"/>
</dbReference>
<comment type="caution">
    <text evidence="7">Lacks conserved residue(s) required for the propagation of feature annotation.</text>
</comment>
<comment type="similarity">
    <text evidence="2 7">Belongs to the MscS (TC 1.A.23) family.</text>
</comment>
<dbReference type="Proteomes" id="UP000242317">
    <property type="component" value="Unassembled WGS sequence"/>
</dbReference>
<dbReference type="InterPro" id="IPR049278">
    <property type="entry name" value="MS_channel_C"/>
</dbReference>
<dbReference type="InterPro" id="IPR023408">
    <property type="entry name" value="MscS_beta-dom_sf"/>
</dbReference>
<dbReference type="SUPFAM" id="SSF50182">
    <property type="entry name" value="Sm-like ribonucleoproteins"/>
    <property type="match status" value="1"/>
</dbReference>
<keyword evidence="7" id="KW-0406">Ion transport</keyword>
<evidence type="ECO:0000256" key="7">
    <source>
        <dbReference type="RuleBase" id="RU369025"/>
    </source>
</evidence>
<feature type="domain" description="Mechanosensitive ion channel MscS" evidence="8">
    <location>
        <begin position="110"/>
        <end position="172"/>
    </location>
</feature>
<dbReference type="Gene3D" id="3.30.70.100">
    <property type="match status" value="1"/>
</dbReference>
<dbReference type="InterPro" id="IPR011066">
    <property type="entry name" value="MscS_channel_C_sf"/>
</dbReference>
<keyword evidence="7" id="KW-0813">Transport</keyword>
<dbReference type="AlphaFoldDB" id="A0A1G6LHY8"/>
<evidence type="ECO:0000256" key="4">
    <source>
        <dbReference type="ARBA" id="ARBA00022692"/>
    </source>
</evidence>
<keyword evidence="5 7" id="KW-1133">Transmembrane helix</keyword>
<evidence type="ECO:0000256" key="2">
    <source>
        <dbReference type="ARBA" id="ARBA00008017"/>
    </source>
</evidence>
<dbReference type="InterPro" id="IPR006685">
    <property type="entry name" value="MscS_channel_2nd"/>
</dbReference>
<evidence type="ECO:0000313" key="11">
    <source>
        <dbReference type="Proteomes" id="UP000242317"/>
    </source>
</evidence>
<keyword evidence="6 7" id="KW-0472">Membrane</keyword>
<comment type="function">
    <text evidence="7">Mechanosensitive channel that participates in the regulation of osmotic pressure changes within the cell, opening in response to stretch forces in the membrane lipid bilayer, without the need for other proteins. Contributes to normal resistance to hypoosmotic shock. Forms an ion channel of 1.0 nanosiemens conductance with a slight preference for anions.</text>
</comment>
<feature type="transmembrane region" description="Helical" evidence="7">
    <location>
        <begin position="63"/>
        <end position="85"/>
    </location>
</feature>
<dbReference type="PANTHER" id="PTHR30221">
    <property type="entry name" value="SMALL-CONDUCTANCE MECHANOSENSITIVE CHANNEL"/>
    <property type="match status" value="1"/>
</dbReference>
<dbReference type="OrthoDB" id="9809206at2"/>
<dbReference type="Pfam" id="PF05552">
    <property type="entry name" value="MS_channel_1st_1"/>
    <property type="match status" value="1"/>
</dbReference>
<keyword evidence="11" id="KW-1185">Reference proteome</keyword>
<dbReference type="PANTHER" id="PTHR30221:SF1">
    <property type="entry name" value="SMALL-CONDUCTANCE MECHANOSENSITIVE CHANNEL"/>
    <property type="match status" value="1"/>
</dbReference>
<evidence type="ECO:0000259" key="8">
    <source>
        <dbReference type="Pfam" id="PF00924"/>
    </source>
</evidence>
<dbReference type="GO" id="GO:0008381">
    <property type="term" value="F:mechanosensitive monoatomic ion channel activity"/>
    <property type="evidence" value="ECO:0007669"/>
    <property type="project" value="InterPro"/>
</dbReference>
<feature type="domain" description="Mechanosensitive ion channel MscS C-terminal" evidence="9">
    <location>
        <begin position="185"/>
        <end position="268"/>
    </location>
</feature>
<dbReference type="EMBL" id="FMYK01000005">
    <property type="protein sequence ID" value="SDC42395.1"/>
    <property type="molecule type" value="Genomic_DNA"/>
</dbReference>
<dbReference type="Pfam" id="PF21082">
    <property type="entry name" value="MS_channel_3rd"/>
    <property type="match status" value="1"/>
</dbReference>
<organism evidence="10 11">
    <name type="scientific">Acinetobacter marinus</name>
    <dbReference type="NCBI Taxonomy" id="281375"/>
    <lineage>
        <taxon>Bacteria</taxon>
        <taxon>Pseudomonadati</taxon>
        <taxon>Pseudomonadota</taxon>
        <taxon>Gammaproteobacteria</taxon>
        <taxon>Moraxellales</taxon>
        <taxon>Moraxellaceae</taxon>
        <taxon>Acinetobacter</taxon>
    </lineage>
</organism>
<dbReference type="RefSeq" id="WP_092619762.1">
    <property type="nucleotide sequence ID" value="NZ_FMYK01000005.1"/>
</dbReference>
<evidence type="ECO:0000256" key="5">
    <source>
        <dbReference type="ARBA" id="ARBA00022989"/>
    </source>
</evidence>
<keyword evidence="7" id="KW-0407">Ion channel</keyword>
<evidence type="ECO:0000259" key="9">
    <source>
        <dbReference type="Pfam" id="PF21082"/>
    </source>
</evidence>